<dbReference type="SUPFAM" id="SSF53098">
    <property type="entry name" value="Ribonuclease H-like"/>
    <property type="match status" value="1"/>
</dbReference>
<proteinExistence type="predicted"/>
<keyword evidence="2" id="KW-0378">Hydrolase</keyword>
<feature type="domain" description="3'-5' exonuclease" evidence="3">
    <location>
        <begin position="35"/>
        <end position="215"/>
    </location>
</feature>
<evidence type="ECO:0000259" key="3">
    <source>
        <dbReference type="SMART" id="SM00474"/>
    </source>
</evidence>
<dbReference type="Gene3D" id="3.30.420.10">
    <property type="entry name" value="Ribonuclease H-like superfamily/Ribonuclease H"/>
    <property type="match status" value="1"/>
</dbReference>
<name>A0ABD3EE14_9LAMI</name>
<dbReference type="AlphaFoldDB" id="A0ABD3EE14"/>
<evidence type="ECO:0000313" key="5">
    <source>
        <dbReference type="Proteomes" id="UP001632038"/>
    </source>
</evidence>
<accession>A0ABD3EE14</accession>
<dbReference type="PANTHER" id="PTHR13620">
    <property type="entry name" value="3-5 EXONUCLEASE"/>
    <property type="match status" value="1"/>
</dbReference>
<keyword evidence="1" id="KW-0540">Nuclease</keyword>
<reference evidence="5" key="1">
    <citation type="journal article" date="2024" name="IScience">
        <title>Strigolactones Initiate the Formation of Haustorium-like Structures in Castilleja.</title>
        <authorList>
            <person name="Buerger M."/>
            <person name="Peterson D."/>
            <person name="Chory J."/>
        </authorList>
    </citation>
    <scope>NUCLEOTIDE SEQUENCE [LARGE SCALE GENOMIC DNA]</scope>
</reference>
<organism evidence="4 5">
    <name type="scientific">Castilleja foliolosa</name>
    <dbReference type="NCBI Taxonomy" id="1961234"/>
    <lineage>
        <taxon>Eukaryota</taxon>
        <taxon>Viridiplantae</taxon>
        <taxon>Streptophyta</taxon>
        <taxon>Embryophyta</taxon>
        <taxon>Tracheophyta</taxon>
        <taxon>Spermatophyta</taxon>
        <taxon>Magnoliopsida</taxon>
        <taxon>eudicotyledons</taxon>
        <taxon>Gunneridae</taxon>
        <taxon>Pentapetalae</taxon>
        <taxon>asterids</taxon>
        <taxon>lamiids</taxon>
        <taxon>Lamiales</taxon>
        <taxon>Orobanchaceae</taxon>
        <taxon>Pedicularideae</taxon>
        <taxon>Castillejinae</taxon>
        <taxon>Castilleja</taxon>
    </lineage>
</organism>
<dbReference type="SMART" id="SM00474">
    <property type="entry name" value="35EXOc"/>
    <property type="match status" value="1"/>
</dbReference>
<dbReference type="FunFam" id="3.30.420.10:FF:000054">
    <property type="entry name" value="Werner Syndrome-like exonuclease"/>
    <property type="match status" value="1"/>
</dbReference>
<dbReference type="InterPro" id="IPR036397">
    <property type="entry name" value="RNaseH_sf"/>
</dbReference>
<dbReference type="EMBL" id="JAVIJP010000006">
    <property type="protein sequence ID" value="KAL3651355.1"/>
    <property type="molecule type" value="Genomic_DNA"/>
</dbReference>
<dbReference type="Pfam" id="PF01612">
    <property type="entry name" value="DNA_pol_A_exo1"/>
    <property type="match status" value="1"/>
</dbReference>
<sequence length="223" mass="24882">MFRRRPIISPSPSTITYNPTLSKYYVTFAGTTIETTVTKSAATATAWVDDIISQHGSTPTIVGLDVEWRPHPISHMSNKSATLQLCIDNKCLILQLFYMDEIPGSITGFLMNPNFTFVGIEVGDDVMKLKNEYGLDCSSHADVRAVAKEKWPGRFSRPGLKDLAYEICGLGMKKPKHVCMSNWEARELNEAQVEYACTDAFASYKIGHKLLMLVKIVINNIKA</sequence>
<gene>
    <name evidence="4" type="ORF">CASFOL_004357</name>
</gene>
<evidence type="ECO:0000256" key="1">
    <source>
        <dbReference type="ARBA" id="ARBA00022722"/>
    </source>
</evidence>
<dbReference type="PANTHER" id="PTHR13620:SF121">
    <property type="entry name" value="EMB|CAB82946.1-RELATED"/>
    <property type="match status" value="1"/>
</dbReference>
<evidence type="ECO:0000256" key="2">
    <source>
        <dbReference type="ARBA" id="ARBA00022801"/>
    </source>
</evidence>
<evidence type="ECO:0000313" key="4">
    <source>
        <dbReference type="EMBL" id="KAL3651355.1"/>
    </source>
</evidence>
<protein>
    <recommendedName>
        <fullName evidence="3">3'-5' exonuclease domain-containing protein</fullName>
    </recommendedName>
</protein>
<dbReference type="InterPro" id="IPR002562">
    <property type="entry name" value="3'-5'_exonuclease_dom"/>
</dbReference>
<dbReference type="CDD" id="cd06141">
    <property type="entry name" value="WRN_exo"/>
    <property type="match status" value="1"/>
</dbReference>
<dbReference type="InterPro" id="IPR012337">
    <property type="entry name" value="RNaseH-like_sf"/>
</dbReference>
<dbReference type="GO" id="GO:0008408">
    <property type="term" value="F:3'-5' exonuclease activity"/>
    <property type="evidence" value="ECO:0007669"/>
    <property type="project" value="UniProtKB-ARBA"/>
</dbReference>
<keyword evidence="5" id="KW-1185">Reference proteome</keyword>
<dbReference type="Proteomes" id="UP001632038">
    <property type="component" value="Unassembled WGS sequence"/>
</dbReference>
<comment type="caution">
    <text evidence="4">The sequence shown here is derived from an EMBL/GenBank/DDBJ whole genome shotgun (WGS) entry which is preliminary data.</text>
</comment>
<dbReference type="InterPro" id="IPR051132">
    <property type="entry name" value="3-5_Exonuclease_domain"/>
</dbReference>